<reference evidence="1" key="1">
    <citation type="journal article" date="2018" name="Environ. Microbiol.">
        <title>New archaeal viruses discovered by metagenomic analysis of viral communities in enrichment cultures.</title>
        <authorList>
            <person name="Liu Y."/>
            <person name="Brandt D."/>
            <person name="Ishino S."/>
            <person name="Ishino Y."/>
            <person name="Koonin E.V."/>
            <person name="Kalinowski J."/>
            <person name="Krupovic M."/>
            <person name="Prangishvili D."/>
        </authorList>
    </citation>
    <scope>NUCLEOTIDE SEQUENCE [LARGE SCALE GENOMIC DNA]</scope>
</reference>
<sequence length="213" mass="25492">MTVKKLYFVNCRGDKMKIITFVGYTQHLNELDFDYLVVDKYFNTLTDEQYRDYKDRIIFHDTNEPNLRLRINKQLRKIIEILEKEKDDQFAIVDSDLIIPNLRKISAQNSILSPCYYALHKGKNYIEPWCFGTNFIFDSKYLNLFKIVIYSYNDPNESPDGYIHFHLLVNHIIIPKTKHYIKTENGEIEKIITEFDWLETIKHNFVPVQVINI</sequence>
<organism evidence="1">
    <name type="scientific">Sulfolobales Beppu rod-shaped virus 1</name>
    <dbReference type="NCBI Taxonomy" id="2493121"/>
    <lineage>
        <taxon>Viruses</taxon>
        <taxon>Adnaviria</taxon>
        <taxon>Zilligvirae</taxon>
        <taxon>Taleaviricota</taxon>
        <taxon>Tokiviricetes</taxon>
        <taxon>Ligamenvirales</taxon>
        <taxon>Rudiviridae</taxon>
        <taxon>Japarudivirus</taxon>
        <taxon>Japarudivirus beppuense</taxon>
        <taxon>Japarudivirus SBRV1</taxon>
    </lineage>
</organism>
<gene>
    <name evidence="1" type="ORF">SBRV1_gp47</name>
</gene>
<dbReference type="EMBL" id="MK064565">
    <property type="protein sequence ID" value="AZI75936.1"/>
    <property type="molecule type" value="Genomic_DNA"/>
</dbReference>
<proteinExistence type="predicted"/>
<evidence type="ECO:0000313" key="2">
    <source>
        <dbReference type="Proteomes" id="UP000277970"/>
    </source>
</evidence>
<evidence type="ECO:0000313" key="1">
    <source>
        <dbReference type="EMBL" id="AZI75936.1"/>
    </source>
</evidence>
<protein>
    <submittedName>
        <fullName evidence="1">Uncharacterized protein</fullName>
    </submittedName>
</protein>
<dbReference type="Proteomes" id="UP000277970">
    <property type="component" value="Segment"/>
</dbReference>
<keyword evidence="2" id="KW-1185">Reference proteome</keyword>
<name>A0A3Q8Q444_9VIRU</name>
<accession>A0A3Q8Q444</accession>